<feature type="compositionally biased region" description="Basic residues" evidence="2">
    <location>
        <begin position="171"/>
        <end position="180"/>
    </location>
</feature>
<feature type="compositionally biased region" description="Basic and acidic residues" evidence="2">
    <location>
        <begin position="18"/>
        <end position="31"/>
    </location>
</feature>
<feature type="compositionally biased region" description="Acidic residues" evidence="2">
    <location>
        <begin position="32"/>
        <end position="45"/>
    </location>
</feature>
<name>A0A8H7S6P2_9FUNG</name>
<dbReference type="SUPFAM" id="SSF54928">
    <property type="entry name" value="RNA-binding domain, RBD"/>
    <property type="match status" value="1"/>
</dbReference>
<feature type="region of interest" description="Disordered" evidence="2">
    <location>
        <begin position="1"/>
        <end position="190"/>
    </location>
</feature>
<evidence type="ECO:0000313" key="4">
    <source>
        <dbReference type="EMBL" id="KAG2223780.1"/>
    </source>
</evidence>
<dbReference type="SMART" id="SM00360">
    <property type="entry name" value="RRM"/>
    <property type="match status" value="1"/>
</dbReference>
<sequence>VKKVDTAPETVDNVKGTETTEKHNEKRRIEDTIDDNDDDEEEELDEFGRVKRRRQKFRSERNDDDHNTEEGVHEDQRKKEEVKREDGEESDIDDNEDDRRYRRSYRRRRSSGSRYSDEDEDDEDYHRYRRSNYSRRDSSPHYRRSYRRHHQDRRSSQYRSGSESPDEEFGRRRRRSSRHRNYPDNNRNPYDAAARYIDTEFYATKIYIGDLEGVSYDDLERTFGRYGPVRQVKMVENKDYAFVTYDDQESAMAAIQNMHGALFGSRHIKVNRAKIPERNQVGFGNVPWTDEDGNLAKEEMQSYPVSREISPLFGSDNHTPPPMGGRTLTSYDDL</sequence>
<accession>A0A8H7S6P2</accession>
<feature type="compositionally biased region" description="Acidic residues" evidence="2">
    <location>
        <begin position="87"/>
        <end position="96"/>
    </location>
</feature>
<dbReference type="OrthoDB" id="446113at2759"/>
<feature type="compositionally biased region" description="Basic residues" evidence="2">
    <location>
        <begin position="141"/>
        <end position="152"/>
    </location>
</feature>
<dbReference type="GO" id="GO:0003723">
    <property type="term" value="F:RNA binding"/>
    <property type="evidence" value="ECO:0007669"/>
    <property type="project" value="UniProtKB-UniRule"/>
</dbReference>
<proteinExistence type="predicted"/>
<feature type="non-terminal residue" evidence="4">
    <location>
        <position position="1"/>
    </location>
</feature>
<feature type="compositionally biased region" description="Basic residues" evidence="2">
    <location>
        <begin position="101"/>
        <end position="111"/>
    </location>
</feature>
<feature type="domain" description="RRM" evidence="3">
    <location>
        <begin position="204"/>
        <end position="275"/>
    </location>
</feature>
<reference evidence="4 5" key="1">
    <citation type="submission" date="2020-12" db="EMBL/GenBank/DDBJ databases">
        <title>Metabolic potential, ecology and presence of endohyphal bacteria is reflected in genomic diversity of Mucoromycotina.</title>
        <authorList>
            <person name="Muszewska A."/>
            <person name="Okrasinska A."/>
            <person name="Steczkiewicz K."/>
            <person name="Drgas O."/>
            <person name="Orlowska M."/>
            <person name="Perlinska-Lenart U."/>
            <person name="Aleksandrzak-Piekarczyk T."/>
            <person name="Szatraj K."/>
            <person name="Zielenkiewicz U."/>
            <person name="Pilsyk S."/>
            <person name="Malc E."/>
            <person name="Mieczkowski P."/>
            <person name="Kruszewska J.S."/>
            <person name="Biernat P."/>
            <person name="Pawlowska J."/>
        </authorList>
    </citation>
    <scope>NUCLEOTIDE SEQUENCE [LARGE SCALE GENOMIC DNA]</scope>
    <source>
        <strain evidence="4 5">CBS 142.35</strain>
    </source>
</reference>
<dbReference type="InterPro" id="IPR012677">
    <property type="entry name" value="Nucleotide-bd_a/b_plait_sf"/>
</dbReference>
<keyword evidence="1" id="KW-0694">RNA-binding</keyword>
<feature type="region of interest" description="Disordered" evidence="2">
    <location>
        <begin position="309"/>
        <end position="334"/>
    </location>
</feature>
<keyword evidence="5" id="KW-1185">Reference proteome</keyword>
<dbReference type="InterPro" id="IPR000504">
    <property type="entry name" value="RRM_dom"/>
</dbReference>
<comment type="caution">
    <text evidence="4">The sequence shown here is derived from an EMBL/GenBank/DDBJ whole genome shotgun (WGS) entry which is preliminary data.</text>
</comment>
<gene>
    <name evidence="4" type="ORF">INT45_001914</name>
</gene>
<dbReference type="InterPro" id="IPR035979">
    <property type="entry name" value="RBD_domain_sf"/>
</dbReference>
<dbReference type="AlphaFoldDB" id="A0A8H7S6P2"/>
<feature type="compositionally biased region" description="Basic and acidic residues" evidence="2">
    <location>
        <begin position="57"/>
        <end position="86"/>
    </location>
</feature>
<evidence type="ECO:0000259" key="3">
    <source>
        <dbReference type="PROSITE" id="PS50102"/>
    </source>
</evidence>
<dbReference type="Proteomes" id="UP000646827">
    <property type="component" value="Unassembled WGS sequence"/>
</dbReference>
<dbReference type="InterPro" id="IPR050907">
    <property type="entry name" value="SRSF"/>
</dbReference>
<dbReference type="PANTHER" id="PTHR23147">
    <property type="entry name" value="SERINE/ARGININE RICH SPLICING FACTOR"/>
    <property type="match status" value="1"/>
</dbReference>
<organism evidence="4 5">
    <name type="scientific">Circinella minor</name>
    <dbReference type="NCBI Taxonomy" id="1195481"/>
    <lineage>
        <taxon>Eukaryota</taxon>
        <taxon>Fungi</taxon>
        <taxon>Fungi incertae sedis</taxon>
        <taxon>Mucoromycota</taxon>
        <taxon>Mucoromycotina</taxon>
        <taxon>Mucoromycetes</taxon>
        <taxon>Mucorales</taxon>
        <taxon>Lichtheimiaceae</taxon>
        <taxon>Circinella</taxon>
    </lineage>
</organism>
<protein>
    <recommendedName>
        <fullName evidence="3">RRM domain-containing protein</fullName>
    </recommendedName>
</protein>
<evidence type="ECO:0000313" key="5">
    <source>
        <dbReference type="Proteomes" id="UP000646827"/>
    </source>
</evidence>
<dbReference type="Pfam" id="PF00076">
    <property type="entry name" value="RRM_1"/>
    <property type="match status" value="1"/>
</dbReference>
<evidence type="ECO:0000256" key="2">
    <source>
        <dbReference type="SAM" id="MobiDB-lite"/>
    </source>
</evidence>
<dbReference type="PROSITE" id="PS50102">
    <property type="entry name" value="RRM"/>
    <property type="match status" value="1"/>
</dbReference>
<dbReference type="EMBL" id="JAEPRB010000054">
    <property type="protein sequence ID" value="KAG2223780.1"/>
    <property type="molecule type" value="Genomic_DNA"/>
</dbReference>
<dbReference type="Gene3D" id="3.30.70.330">
    <property type="match status" value="1"/>
</dbReference>
<dbReference type="CDD" id="cd00590">
    <property type="entry name" value="RRM_SF"/>
    <property type="match status" value="1"/>
</dbReference>
<evidence type="ECO:0000256" key="1">
    <source>
        <dbReference type="PROSITE-ProRule" id="PRU00176"/>
    </source>
</evidence>